<keyword evidence="2" id="KW-1185">Reference proteome</keyword>
<evidence type="ECO:0000313" key="1">
    <source>
        <dbReference type="EMBL" id="SDC04095.1"/>
    </source>
</evidence>
<dbReference type="RefSeq" id="WP_093026745.1">
    <property type="nucleotide sequence ID" value="NZ_FMZV01000001.1"/>
</dbReference>
<dbReference type="Proteomes" id="UP000199628">
    <property type="component" value="Unassembled WGS sequence"/>
</dbReference>
<dbReference type="GO" id="GO:0032259">
    <property type="term" value="P:methylation"/>
    <property type="evidence" value="ECO:0007669"/>
    <property type="project" value="UniProtKB-KW"/>
</dbReference>
<dbReference type="AlphaFoldDB" id="A0A1G6IDL8"/>
<dbReference type="NCBIfam" id="TIGR04325">
    <property type="entry name" value="MTase_LIC12133"/>
    <property type="match status" value="1"/>
</dbReference>
<reference evidence="2" key="1">
    <citation type="submission" date="2016-10" db="EMBL/GenBank/DDBJ databases">
        <authorList>
            <person name="Varghese N."/>
            <person name="Submissions S."/>
        </authorList>
    </citation>
    <scope>NUCLEOTIDE SEQUENCE [LARGE SCALE GENOMIC DNA]</scope>
    <source>
        <strain evidence="2">CGMCC 1.9108</strain>
    </source>
</reference>
<evidence type="ECO:0000313" key="2">
    <source>
        <dbReference type="Proteomes" id="UP000199628"/>
    </source>
</evidence>
<protein>
    <submittedName>
        <fullName evidence="1">Putative methyltransferase, LIC12133 family</fullName>
    </submittedName>
</protein>
<name>A0A1G6IDL8_9RHOB</name>
<gene>
    <name evidence="1" type="ORF">SAMN04488239_10184</name>
</gene>
<dbReference type="GO" id="GO:0008168">
    <property type="term" value="F:methyltransferase activity"/>
    <property type="evidence" value="ECO:0007669"/>
    <property type="project" value="UniProtKB-KW"/>
</dbReference>
<sequence length="268" mass="29771">MSIRSIAKALLGTLKRRIGWPVSALWARIMALGIRPPAFIGAYPDRNTAVAQVSKGTPSSYDNDKIAPLNFELMSETHIWDYPIMFWLERLMQPGLNVLDAGGHFGTKFIAFRDRIDLGQVDWNVYDVPATIRAALRLQQSGKVPDQIKFFDDLSKAQAPDVLLASGLLQYLDIGFHELVDSLPSPPKHILLNKVATTNGPTVVTLEKIGSGRIPYQIRNRAEFEHGIAAMGYRIRDSWHIPSLARTIATHPSLGASTSRGYVLERAE</sequence>
<keyword evidence="1" id="KW-0808">Transferase</keyword>
<dbReference type="InterPro" id="IPR027612">
    <property type="entry name" value="Put_MTase_LIC12133"/>
</dbReference>
<keyword evidence="1" id="KW-0489">Methyltransferase</keyword>
<accession>A0A1G6IDL8</accession>
<dbReference type="STRING" id="639004.SAMN04488239_10184"/>
<dbReference type="EMBL" id="FMZV01000001">
    <property type="protein sequence ID" value="SDC04095.1"/>
    <property type="molecule type" value="Genomic_DNA"/>
</dbReference>
<organism evidence="1 2">
    <name type="scientific">Ruegeria marina</name>
    <dbReference type="NCBI Taxonomy" id="639004"/>
    <lineage>
        <taxon>Bacteria</taxon>
        <taxon>Pseudomonadati</taxon>
        <taxon>Pseudomonadota</taxon>
        <taxon>Alphaproteobacteria</taxon>
        <taxon>Rhodobacterales</taxon>
        <taxon>Roseobacteraceae</taxon>
        <taxon>Ruegeria</taxon>
    </lineage>
</organism>
<dbReference type="OrthoDB" id="118271at2"/>
<proteinExistence type="predicted"/>